<gene>
    <name evidence="1" type="ORF">D7M11_25965</name>
</gene>
<organism evidence="1 2">
    <name type="scientific">Paenibacillus ginsengarvi</name>
    <dbReference type="NCBI Taxonomy" id="400777"/>
    <lineage>
        <taxon>Bacteria</taxon>
        <taxon>Bacillati</taxon>
        <taxon>Bacillota</taxon>
        <taxon>Bacilli</taxon>
        <taxon>Bacillales</taxon>
        <taxon>Paenibacillaceae</taxon>
        <taxon>Paenibacillus</taxon>
    </lineage>
</organism>
<protein>
    <submittedName>
        <fullName evidence="1">Uncharacterized protein</fullName>
    </submittedName>
</protein>
<proteinExistence type="predicted"/>
<evidence type="ECO:0000313" key="2">
    <source>
        <dbReference type="Proteomes" id="UP000282311"/>
    </source>
</evidence>
<name>A0A3B0BRL9_9BACL</name>
<comment type="caution">
    <text evidence="1">The sequence shown here is derived from an EMBL/GenBank/DDBJ whole genome shotgun (WGS) entry which is preliminary data.</text>
</comment>
<keyword evidence="2" id="KW-1185">Reference proteome</keyword>
<sequence length="208" mass="24283">MISWKEDCTLFKFEGGDFLDKIADHHTSTFEKISYKKINESTLEIAYSWIDPVRMKDKLIAREQRDVNFWVFIDVGVLCCFSNSESSITYAISKLSHIYDLELNKINTYQYWKDIFLNKHKILFAELIGIHIKKYSTAADHRDISKISVNSISLSEIEGFIRSDLLTSLTFQFKLQTFYLDATSVLSFPDTSKEKMIFEVIEKIVKDI</sequence>
<accession>A0A3B0BRL9</accession>
<evidence type="ECO:0000313" key="1">
    <source>
        <dbReference type="EMBL" id="RKN74988.1"/>
    </source>
</evidence>
<dbReference type="EMBL" id="RBAH01000023">
    <property type="protein sequence ID" value="RKN74988.1"/>
    <property type="molecule type" value="Genomic_DNA"/>
</dbReference>
<dbReference type="Proteomes" id="UP000282311">
    <property type="component" value="Unassembled WGS sequence"/>
</dbReference>
<dbReference type="OrthoDB" id="2679529at2"/>
<dbReference type="RefSeq" id="WP_120750184.1">
    <property type="nucleotide sequence ID" value="NZ_RBAH01000023.1"/>
</dbReference>
<dbReference type="AlphaFoldDB" id="A0A3B0BRL9"/>
<reference evidence="1 2" key="1">
    <citation type="journal article" date="2007" name="Int. J. Syst. Evol. Microbiol.">
        <title>Paenibacillus ginsengarvi sp. nov., isolated from soil from ginseng cultivation.</title>
        <authorList>
            <person name="Yoon M.H."/>
            <person name="Ten L.N."/>
            <person name="Im W.T."/>
        </authorList>
    </citation>
    <scope>NUCLEOTIDE SEQUENCE [LARGE SCALE GENOMIC DNA]</scope>
    <source>
        <strain evidence="1 2">KCTC 13059</strain>
    </source>
</reference>